<dbReference type="SUPFAM" id="SSF53448">
    <property type="entry name" value="Nucleotide-diphospho-sugar transferases"/>
    <property type="match status" value="1"/>
</dbReference>
<feature type="transmembrane region" description="Helical" evidence="9">
    <location>
        <begin position="385"/>
        <end position="409"/>
    </location>
</feature>
<feature type="signal peptide" evidence="10">
    <location>
        <begin position="1"/>
        <end position="41"/>
    </location>
</feature>
<keyword evidence="4" id="KW-0328">Glycosyltransferase</keyword>
<comment type="pathway">
    <text evidence="3">Sphingolipid metabolism.</text>
</comment>
<accession>A0A1H7F3I3</accession>
<keyword evidence="7 9" id="KW-1133">Transmembrane helix</keyword>
<dbReference type="AlphaFoldDB" id="A0A1H7F3I3"/>
<dbReference type="Pfam" id="PF13506">
    <property type="entry name" value="Glyco_transf_21"/>
    <property type="match status" value="1"/>
</dbReference>
<dbReference type="STRING" id="416943.SAMN05445871_6224"/>
<dbReference type="Gene3D" id="3.90.550.10">
    <property type="entry name" value="Spore Coat Polysaccharide Biosynthesis Protein SpsA, Chain A"/>
    <property type="match status" value="1"/>
</dbReference>
<dbReference type="InterPro" id="IPR029044">
    <property type="entry name" value="Nucleotide-diphossugar_trans"/>
</dbReference>
<dbReference type="CDD" id="cd02520">
    <property type="entry name" value="Glucosylceramide_synthase"/>
    <property type="match status" value="1"/>
</dbReference>
<evidence type="ECO:0000256" key="9">
    <source>
        <dbReference type="SAM" id="Phobius"/>
    </source>
</evidence>
<evidence type="ECO:0000313" key="11">
    <source>
        <dbReference type="EMBL" id="SEK18570.1"/>
    </source>
</evidence>
<dbReference type="NCBIfam" id="TIGR03472">
    <property type="entry name" value="HpnI"/>
    <property type="match status" value="1"/>
</dbReference>
<keyword evidence="5 11" id="KW-0808">Transferase</keyword>
<feature type="transmembrane region" description="Helical" evidence="9">
    <location>
        <begin position="354"/>
        <end position="373"/>
    </location>
</feature>
<dbReference type="PANTHER" id="PTHR12726:SF0">
    <property type="entry name" value="CERAMIDE GLUCOSYLTRANSFERASE"/>
    <property type="match status" value="1"/>
</dbReference>
<feature type="transmembrane region" description="Helical" evidence="9">
    <location>
        <begin position="328"/>
        <end position="348"/>
    </location>
</feature>
<protein>
    <submittedName>
        <fullName evidence="11">Ceramide glucosyltransferase</fullName>
    </submittedName>
</protein>
<dbReference type="GO" id="GO:0006679">
    <property type="term" value="P:glucosylceramide biosynthetic process"/>
    <property type="evidence" value="ECO:0007669"/>
    <property type="project" value="TreeGrafter"/>
</dbReference>
<evidence type="ECO:0000256" key="7">
    <source>
        <dbReference type="ARBA" id="ARBA00022989"/>
    </source>
</evidence>
<evidence type="ECO:0000256" key="6">
    <source>
        <dbReference type="ARBA" id="ARBA00022692"/>
    </source>
</evidence>
<dbReference type="InterPro" id="IPR017835">
    <property type="entry name" value="Hopen-assoc_HpnI"/>
</dbReference>
<comment type="subcellular location">
    <subcellularLocation>
        <location evidence="1">Membrane</location>
        <topology evidence="1">Multi-pass membrane protein</topology>
    </subcellularLocation>
</comment>
<keyword evidence="6 9" id="KW-0812">Transmembrane</keyword>
<keyword evidence="12" id="KW-1185">Reference proteome</keyword>
<feature type="transmembrane region" description="Helical" evidence="9">
    <location>
        <begin position="51"/>
        <end position="75"/>
    </location>
</feature>
<evidence type="ECO:0000256" key="1">
    <source>
        <dbReference type="ARBA" id="ARBA00004141"/>
    </source>
</evidence>
<evidence type="ECO:0000256" key="10">
    <source>
        <dbReference type="SAM" id="SignalP"/>
    </source>
</evidence>
<gene>
    <name evidence="11" type="ORF">SAMN05192542_10142</name>
</gene>
<keyword evidence="8 9" id="KW-0472">Membrane</keyword>
<dbReference type="InterPro" id="IPR025993">
    <property type="entry name" value="Ceramide_glucosylTrfase"/>
</dbReference>
<keyword evidence="10" id="KW-0732">Signal</keyword>
<evidence type="ECO:0000313" key="12">
    <source>
        <dbReference type="Proteomes" id="UP000199120"/>
    </source>
</evidence>
<name>A0A1H7F3I3_9BURK</name>
<sequence length="428" mass="45955">MNARSPGGGTNRPHHARRTAMCFAVGAALVVALAASFPASAVARAAAHGCAALAVACGVCAVLGIVYTSLTTLLVGRFFSRSAPVPATFPSVTLVKPLHGDEWNLEHNLASFFEQDYPGPVQFLFGVHDPGDAALNAVDALQRRYPHAHVTVVADPRLHGLNRKISNLINMLPVAQHDVLCFTDSDVTAAPDFLRNVVGELQQPGVGLVTCLYRGLCQPGFWPRLSAAATNYQFVPGVIAGLAIGRARPCFGQTIAMTRDMLERIGGLSRFASHLAEDNAIGEAIRSTGATVAIPPFLVRHACVETTFARLFSHELRWSRTIRAVDRLGHLGSALIYPLAFALLAALLSGGADWSWPLVAFALVARALLKWQVDRVAGERPRGLWVLPISDIVSFAIFVTSFLSARVVWRGVDFGVDGKGQLYPLRND</sequence>
<evidence type="ECO:0000256" key="3">
    <source>
        <dbReference type="ARBA" id="ARBA00004991"/>
    </source>
</evidence>
<comment type="pathway">
    <text evidence="2">Lipid metabolism; sphingolipid metabolism.</text>
</comment>
<dbReference type="GO" id="GO:0008120">
    <property type="term" value="F:ceramide glucosyltransferase activity"/>
    <property type="evidence" value="ECO:0007669"/>
    <property type="project" value="TreeGrafter"/>
</dbReference>
<evidence type="ECO:0000256" key="5">
    <source>
        <dbReference type="ARBA" id="ARBA00022679"/>
    </source>
</evidence>
<evidence type="ECO:0000256" key="2">
    <source>
        <dbReference type="ARBA" id="ARBA00004760"/>
    </source>
</evidence>
<dbReference type="GO" id="GO:0016020">
    <property type="term" value="C:membrane"/>
    <property type="evidence" value="ECO:0007669"/>
    <property type="project" value="UniProtKB-SubCell"/>
</dbReference>
<organism evidence="11 12">
    <name type="scientific">Paraburkholderia caballeronis</name>
    <dbReference type="NCBI Taxonomy" id="416943"/>
    <lineage>
        <taxon>Bacteria</taxon>
        <taxon>Pseudomonadati</taxon>
        <taxon>Pseudomonadota</taxon>
        <taxon>Betaproteobacteria</taxon>
        <taxon>Burkholderiales</taxon>
        <taxon>Burkholderiaceae</taxon>
        <taxon>Paraburkholderia</taxon>
    </lineage>
</organism>
<dbReference type="PANTHER" id="PTHR12726">
    <property type="entry name" value="CERAMIDE GLUCOSYLTRANSFERASE"/>
    <property type="match status" value="1"/>
</dbReference>
<evidence type="ECO:0000256" key="4">
    <source>
        <dbReference type="ARBA" id="ARBA00022676"/>
    </source>
</evidence>
<reference evidence="12" key="1">
    <citation type="submission" date="2016-10" db="EMBL/GenBank/DDBJ databases">
        <authorList>
            <person name="Varghese N."/>
            <person name="Submissions S."/>
        </authorList>
    </citation>
    <scope>NUCLEOTIDE SEQUENCE [LARGE SCALE GENOMIC DNA]</scope>
    <source>
        <strain evidence="12">LMG 26416</strain>
    </source>
</reference>
<feature type="chain" id="PRO_5030028870" evidence="10">
    <location>
        <begin position="42"/>
        <end position="428"/>
    </location>
</feature>
<dbReference type="EMBL" id="FOAJ01000001">
    <property type="protein sequence ID" value="SEK18570.1"/>
    <property type="molecule type" value="Genomic_DNA"/>
</dbReference>
<dbReference type="Proteomes" id="UP000199120">
    <property type="component" value="Unassembled WGS sequence"/>
</dbReference>
<evidence type="ECO:0000256" key="8">
    <source>
        <dbReference type="ARBA" id="ARBA00023136"/>
    </source>
</evidence>
<proteinExistence type="predicted"/>